<sequence length="517" mass="56052">MDPNTVSGPGLISSLEAMIQASVTAILDRRLGRASDSLDAQIQTAVAAAIDKRLGPAVGSLGNRMTSLIEQRLGSAVSSLNFRVNTAVTAALEQRLGPAGGALTAQITFTAAPFAILPSVSPLKAQVLGEVNRAKETETCPAEEELGEMHLMGKGGSIEKEQPTQKQGQKNGGPPEGEQPAQKQSPAKQSLDNGPTEKEQPAQKQNATGPEASTTFPEAGDEMLRLTAVSTKSNETASEETADTHSATSKSAVYPLFADDSSKSEAGSVAVLTAKVNAKTGEPSSSVDKPSAKRKANQKDEANKADDRGETESSSSEDNIEKPKRKRAKVKLDPPGYTQGPSLKFRRVSPKLTACAKNRGYPRVIDLKNFTESSNKQNLTMADVVATVLFNYDPLSLYAFTDMDNYPTFHFIRKESNRKLRNFVIERCRESYGVIVKADRAKYRSDTSRIWETKYEHIILPVGRWVPSNYMQDPVISNISKRTIEQWATEFGTEVFLGKVWVEGSGAKIESDKLVLP</sequence>
<feature type="region of interest" description="Disordered" evidence="1">
    <location>
        <begin position="156"/>
        <end position="251"/>
    </location>
</feature>
<dbReference type="Proteomes" id="UP000664203">
    <property type="component" value="Unassembled WGS sequence"/>
</dbReference>
<feature type="region of interest" description="Disordered" evidence="1">
    <location>
        <begin position="274"/>
        <end position="343"/>
    </location>
</feature>
<feature type="compositionally biased region" description="Polar residues" evidence="1">
    <location>
        <begin position="181"/>
        <end position="193"/>
    </location>
</feature>
<reference evidence="2" key="1">
    <citation type="submission" date="2021-03" db="EMBL/GenBank/DDBJ databases">
        <authorList>
            <person name="Tagirdzhanova G."/>
        </authorList>
    </citation>
    <scope>NUCLEOTIDE SEQUENCE</scope>
</reference>
<comment type="caution">
    <text evidence="2">The sequence shown here is derived from an EMBL/GenBank/DDBJ whole genome shotgun (WGS) entry which is preliminary data.</text>
</comment>
<name>A0A8H3FY65_9LECA</name>
<evidence type="ECO:0000313" key="3">
    <source>
        <dbReference type="Proteomes" id="UP000664203"/>
    </source>
</evidence>
<organism evidence="2 3">
    <name type="scientific">Alectoria fallacina</name>
    <dbReference type="NCBI Taxonomy" id="1903189"/>
    <lineage>
        <taxon>Eukaryota</taxon>
        <taxon>Fungi</taxon>
        <taxon>Dikarya</taxon>
        <taxon>Ascomycota</taxon>
        <taxon>Pezizomycotina</taxon>
        <taxon>Lecanoromycetes</taxon>
        <taxon>OSLEUM clade</taxon>
        <taxon>Lecanoromycetidae</taxon>
        <taxon>Lecanorales</taxon>
        <taxon>Lecanorineae</taxon>
        <taxon>Parmeliaceae</taxon>
        <taxon>Alectoria</taxon>
    </lineage>
</organism>
<keyword evidence="3" id="KW-1185">Reference proteome</keyword>
<protein>
    <submittedName>
        <fullName evidence="2">Uncharacterized protein</fullName>
    </submittedName>
</protein>
<accession>A0A8H3FY65</accession>
<dbReference type="AlphaFoldDB" id="A0A8H3FY65"/>
<proteinExistence type="predicted"/>
<evidence type="ECO:0000313" key="2">
    <source>
        <dbReference type="EMBL" id="CAF9934421.1"/>
    </source>
</evidence>
<dbReference type="OrthoDB" id="432970at2759"/>
<feature type="compositionally biased region" description="Polar residues" evidence="1">
    <location>
        <begin position="202"/>
        <end position="216"/>
    </location>
</feature>
<evidence type="ECO:0000256" key="1">
    <source>
        <dbReference type="SAM" id="MobiDB-lite"/>
    </source>
</evidence>
<dbReference type="EMBL" id="CAJPDR010000378">
    <property type="protein sequence ID" value="CAF9934421.1"/>
    <property type="molecule type" value="Genomic_DNA"/>
</dbReference>
<feature type="compositionally biased region" description="Basic and acidic residues" evidence="1">
    <location>
        <begin position="297"/>
        <end position="311"/>
    </location>
</feature>
<gene>
    <name evidence="2" type="ORF">ALECFALPRED_005939</name>
</gene>